<feature type="compositionally biased region" description="Polar residues" evidence="1">
    <location>
        <begin position="65"/>
        <end position="103"/>
    </location>
</feature>
<keyword evidence="3" id="KW-1185">Reference proteome</keyword>
<feature type="region of interest" description="Disordered" evidence="1">
    <location>
        <begin position="1"/>
        <end position="119"/>
    </location>
</feature>
<dbReference type="InParanoid" id="A0A409XUU7"/>
<proteinExistence type="predicted"/>
<organism evidence="2 3">
    <name type="scientific">Psilocybe cyanescens</name>
    <dbReference type="NCBI Taxonomy" id="93625"/>
    <lineage>
        <taxon>Eukaryota</taxon>
        <taxon>Fungi</taxon>
        <taxon>Dikarya</taxon>
        <taxon>Basidiomycota</taxon>
        <taxon>Agaricomycotina</taxon>
        <taxon>Agaricomycetes</taxon>
        <taxon>Agaricomycetidae</taxon>
        <taxon>Agaricales</taxon>
        <taxon>Agaricineae</taxon>
        <taxon>Strophariaceae</taxon>
        <taxon>Psilocybe</taxon>
    </lineage>
</organism>
<dbReference type="Proteomes" id="UP000283269">
    <property type="component" value="Unassembled WGS sequence"/>
</dbReference>
<gene>
    <name evidence="2" type="ORF">CVT25_002545</name>
</gene>
<sequence length="330" mass="36396">MFQRQGSCRKEQDTRINPFPLVASTRNITKPPRNPTTSEAQQPTNGHQTNFAPHSPRDDTKAMSVASSATQATLEPPQQSWHTTLTAGGQMLSTRPRADTSTSKHSRSFKSMDEGSPLPGNLPPAYNNIPIPDVAIAYSFSQIGTSNAMFVVPRQGAVDTRPLYYVSVGHEPFLPTCLVTSIFRGSSDQDTYVGSFQTTLLQSDNSGQAISIRGSEGRQSDVFKPGTKKKGNQTFDWGDGTMTRIRLQWTCPNWPSAGTFTCRNPVNNHVYAEYSVSSRRLEPKENPLLTVLPIGHSVFDDLVLSILLLERRRLLLLPDTGPHNPLSKKN</sequence>
<dbReference type="AlphaFoldDB" id="A0A409XUU7"/>
<evidence type="ECO:0000256" key="1">
    <source>
        <dbReference type="SAM" id="MobiDB-lite"/>
    </source>
</evidence>
<name>A0A409XUU7_PSICY</name>
<dbReference type="EMBL" id="NHYD01000343">
    <property type="protein sequence ID" value="PPQ94454.1"/>
    <property type="molecule type" value="Genomic_DNA"/>
</dbReference>
<reference evidence="2 3" key="1">
    <citation type="journal article" date="2018" name="Evol. Lett.">
        <title>Horizontal gene cluster transfer increased hallucinogenic mushroom diversity.</title>
        <authorList>
            <person name="Reynolds H.T."/>
            <person name="Vijayakumar V."/>
            <person name="Gluck-Thaler E."/>
            <person name="Korotkin H.B."/>
            <person name="Matheny P.B."/>
            <person name="Slot J.C."/>
        </authorList>
    </citation>
    <scope>NUCLEOTIDE SEQUENCE [LARGE SCALE GENOMIC DNA]</scope>
    <source>
        <strain evidence="2 3">2631</strain>
    </source>
</reference>
<feature type="compositionally biased region" description="Polar residues" evidence="1">
    <location>
        <begin position="35"/>
        <end position="52"/>
    </location>
</feature>
<protein>
    <submittedName>
        <fullName evidence="2">Uncharacterized protein</fullName>
    </submittedName>
</protein>
<evidence type="ECO:0000313" key="3">
    <source>
        <dbReference type="Proteomes" id="UP000283269"/>
    </source>
</evidence>
<accession>A0A409XUU7</accession>
<comment type="caution">
    <text evidence="2">The sequence shown here is derived from an EMBL/GenBank/DDBJ whole genome shotgun (WGS) entry which is preliminary data.</text>
</comment>
<dbReference type="OrthoDB" id="3174721at2759"/>
<evidence type="ECO:0000313" key="2">
    <source>
        <dbReference type="EMBL" id="PPQ94454.1"/>
    </source>
</evidence>